<dbReference type="Proteomes" id="UP000678499">
    <property type="component" value="Unassembled WGS sequence"/>
</dbReference>
<evidence type="ECO:0000313" key="4">
    <source>
        <dbReference type="Proteomes" id="UP000678499"/>
    </source>
</evidence>
<protein>
    <submittedName>
        <fullName evidence="3">Uncharacterized protein</fullName>
    </submittedName>
</protein>
<evidence type="ECO:0000313" key="3">
    <source>
        <dbReference type="EMBL" id="CAD7273641.1"/>
    </source>
</evidence>
<dbReference type="EMBL" id="CAJPEX010000154">
    <property type="protein sequence ID" value="CAG0913793.1"/>
    <property type="molecule type" value="Genomic_DNA"/>
</dbReference>
<feature type="compositionally biased region" description="Basic and acidic residues" evidence="2">
    <location>
        <begin position="192"/>
        <end position="203"/>
    </location>
</feature>
<gene>
    <name evidence="3" type="ORF">NMOB1V02_LOCUS1516</name>
</gene>
<name>A0A7R9BFQ3_9CRUS</name>
<organism evidence="3">
    <name type="scientific">Notodromas monacha</name>
    <dbReference type="NCBI Taxonomy" id="399045"/>
    <lineage>
        <taxon>Eukaryota</taxon>
        <taxon>Metazoa</taxon>
        <taxon>Ecdysozoa</taxon>
        <taxon>Arthropoda</taxon>
        <taxon>Crustacea</taxon>
        <taxon>Oligostraca</taxon>
        <taxon>Ostracoda</taxon>
        <taxon>Podocopa</taxon>
        <taxon>Podocopida</taxon>
        <taxon>Cypridocopina</taxon>
        <taxon>Cypridoidea</taxon>
        <taxon>Cyprididae</taxon>
        <taxon>Notodromas</taxon>
    </lineage>
</organism>
<feature type="coiled-coil region" evidence="1">
    <location>
        <begin position="103"/>
        <end position="137"/>
    </location>
</feature>
<dbReference type="EMBL" id="OA882191">
    <property type="protein sequence ID" value="CAD7273641.1"/>
    <property type="molecule type" value="Genomic_DNA"/>
</dbReference>
<dbReference type="AlphaFoldDB" id="A0A7R9BFQ3"/>
<keyword evidence="1" id="KW-0175">Coiled coil</keyword>
<sequence length="214" mass="23815">MSDSGKTRDSCFDWIDQVIYTVTKEFPKEIVEDRFGSVLEKINAAEELPDDIKEELLLLLTKHQHELCQALREDIRSFVPPDAIQMLYSSTPDNCAPISSSLVESAQERLVKDNATLNELESQIAVLKLENSLLKETVHEMKSYVKEVKKAEEFISKAGVATAAVSVNEDSGIGDDSMQMEPSSNGDEGEERAEAKPVARDPSSEPIARKKSRK</sequence>
<evidence type="ECO:0000256" key="2">
    <source>
        <dbReference type="SAM" id="MobiDB-lite"/>
    </source>
</evidence>
<proteinExistence type="predicted"/>
<reference evidence="3" key="1">
    <citation type="submission" date="2020-11" db="EMBL/GenBank/DDBJ databases">
        <authorList>
            <person name="Tran Van P."/>
        </authorList>
    </citation>
    <scope>NUCLEOTIDE SEQUENCE</scope>
</reference>
<feature type="region of interest" description="Disordered" evidence="2">
    <location>
        <begin position="167"/>
        <end position="214"/>
    </location>
</feature>
<accession>A0A7R9BFQ3</accession>
<evidence type="ECO:0000256" key="1">
    <source>
        <dbReference type="SAM" id="Coils"/>
    </source>
</evidence>
<keyword evidence="4" id="KW-1185">Reference proteome</keyword>